<dbReference type="EMBL" id="LFZO01000066">
    <property type="protein sequence ID" value="KXT15100.1"/>
    <property type="molecule type" value="Genomic_DNA"/>
</dbReference>
<accession>A0A139IK80</accession>
<reference evidence="2 3" key="1">
    <citation type="submission" date="2015-07" db="EMBL/GenBank/DDBJ databases">
        <title>Comparative genomics of the Sigatoka disease complex on banana suggests a link between parallel evolutionary changes in Pseudocercospora fijiensis and Pseudocercospora eumusae and increased virulence on the banana host.</title>
        <authorList>
            <person name="Chang T.-C."/>
            <person name="Salvucci A."/>
            <person name="Crous P.W."/>
            <person name="Stergiopoulos I."/>
        </authorList>
    </citation>
    <scope>NUCLEOTIDE SEQUENCE [LARGE SCALE GENOMIC DNA]</scope>
    <source>
        <strain evidence="2 3">CBS 116634</strain>
    </source>
</reference>
<proteinExistence type="predicted"/>
<evidence type="ECO:0000313" key="2">
    <source>
        <dbReference type="EMBL" id="KXT15100.1"/>
    </source>
</evidence>
<feature type="compositionally biased region" description="Basic residues" evidence="1">
    <location>
        <begin position="1"/>
        <end position="13"/>
    </location>
</feature>
<gene>
    <name evidence="2" type="ORF">AC579_6470</name>
</gene>
<dbReference type="Proteomes" id="UP000073492">
    <property type="component" value="Unassembled WGS sequence"/>
</dbReference>
<keyword evidence="3" id="KW-1185">Reference proteome</keyword>
<feature type="region of interest" description="Disordered" evidence="1">
    <location>
        <begin position="1"/>
        <end position="35"/>
    </location>
</feature>
<organism evidence="2 3">
    <name type="scientific">Pseudocercospora musae</name>
    <dbReference type="NCBI Taxonomy" id="113226"/>
    <lineage>
        <taxon>Eukaryota</taxon>
        <taxon>Fungi</taxon>
        <taxon>Dikarya</taxon>
        <taxon>Ascomycota</taxon>
        <taxon>Pezizomycotina</taxon>
        <taxon>Dothideomycetes</taxon>
        <taxon>Dothideomycetidae</taxon>
        <taxon>Mycosphaerellales</taxon>
        <taxon>Mycosphaerellaceae</taxon>
        <taxon>Pseudocercospora</taxon>
    </lineage>
</organism>
<comment type="caution">
    <text evidence="2">The sequence shown here is derived from an EMBL/GenBank/DDBJ whole genome shotgun (WGS) entry which is preliminary data.</text>
</comment>
<evidence type="ECO:0000256" key="1">
    <source>
        <dbReference type="SAM" id="MobiDB-lite"/>
    </source>
</evidence>
<protein>
    <submittedName>
        <fullName evidence="2">Uncharacterized protein</fullName>
    </submittedName>
</protein>
<dbReference type="OrthoDB" id="3644948at2759"/>
<name>A0A139IK80_9PEZI</name>
<feature type="region of interest" description="Disordered" evidence="1">
    <location>
        <begin position="167"/>
        <end position="187"/>
    </location>
</feature>
<evidence type="ECO:0000313" key="3">
    <source>
        <dbReference type="Proteomes" id="UP000073492"/>
    </source>
</evidence>
<feature type="compositionally biased region" description="Basic and acidic residues" evidence="1">
    <location>
        <begin position="14"/>
        <end position="29"/>
    </location>
</feature>
<sequence length="187" mass="21349">MAKTNRRQAKNQKKKDDTKQKKAKNESGPKKKHDWQPNELRALYLLYEYFNLSCSGPRNDATDDATRLMDKLFDIDSSKKGSKTYLYRSTYRDRNQAQKGSKWNDIIRGPNEKNKSFYSEDDLDPFRDVKQRIEDAAEELGITLQGDDTKGPFAYSVAEGLNAAIEAVETPPSSENDQEPESGEAKE</sequence>
<dbReference type="AlphaFoldDB" id="A0A139IK80"/>
<feature type="compositionally biased region" description="Acidic residues" evidence="1">
    <location>
        <begin position="176"/>
        <end position="187"/>
    </location>
</feature>